<comment type="caution">
    <text evidence="4">The sequence shown here is derived from an EMBL/GenBank/DDBJ whole genome shotgun (WGS) entry which is preliminary data.</text>
</comment>
<dbReference type="InterPro" id="IPR011990">
    <property type="entry name" value="TPR-like_helical_dom_sf"/>
</dbReference>
<keyword evidence="2 3" id="KW-0802">TPR repeat</keyword>
<dbReference type="EMBL" id="BAAFST010000012">
    <property type="protein sequence ID" value="GAB1297296.1"/>
    <property type="molecule type" value="Genomic_DNA"/>
</dbReference>
<dbReference type="SUPFAM" id="SSF48452">
    <property type="entry name" value="TPR-like"/>
    <property type="match status" value="1"/>
</dbReference>
<evidence type="ECO:0000313" key="5">
    <source>
        <dbReference type="Proteomes" id="UP001623349"/>
    </source>
</evidence>
<dbReference type="PROSITE" id="PS50293">
    <property type="entry name" value="TPR_REGION"/>
    <property type="match status" value="1"/>
</dbReference>
<dbReference type="Proteomes" id="UP001623349">
    <property type="component" value="Unassembled WGS sequence"/>
</dbReference>
<evidence type="ECO:0000313" key="4">
    <source>
        <dbReference type="EMBL" id="GAB1297296.1"/>
    </source>
</evidence>
<sequence>MAQARFARGEFAAAQELYSAFIGQCASHGSKCSPEDLATAYNNRGQTKYFSVDFYEAMDDYTSAIEILPSFEVPYYNRGLIRYRLGYFDEALEDFKKALDLNPGFQDAVLSLKQTILDKEEKQRRNAEKSY</sequence>
<dbReference type="SMART" id="SM00028">
    <property type="entry name" value="TPR"/>
    <property type="match status" value="2"/>
</dbReference>
<evidence type="ECO:0000256" key="2">
    <source>
        <dbReference type="ARBA" id="ARBA00022803"/>
    </source>
</evidence>
<dbReference type="PROSITE" id="PS50005">
    <property type="entry name" value="TPR"/>
    <property type="match status" value="2"/>
</dbReference>
<dbReference type="Pfam" id="PF07719">
    <property type="entry name" value="TPR_2"/>
    <property type="match status" value="1"/>
</dbReference>
<keyword evidence="5" id="KW-1185">Reference proteome</keyword>
<organism evidence="4 5">
    <name type="scientific">Apodemus speciosus</name>
    <name type="common">Large Japanese field mouse</name>
    <dbReference type="NCBI Taxonomy" id="105296"/>
    <lineage>
        <taxon>Eukaryota</taxon>
        <taxon>Metazoa</taxon>
        <taxon>Chordata</taxon>
        <taxon>Craniata</taxon>
        <taxon>Vertebrata</taxon>
        <taxon>Euteleostomi</taxon>
        <taxon>Mammalia</taxon>
        <taxon>Eutheria</taxon>
        <taxon>Euarchontoglires</taxon>
        <taxon>Glires</taxon>
        <taxon>Rodentia</taxon>
        <taxon>Myomorpha</taxon>
        <taxon>Muroidea</taxon>
        <taxon>Muridae</taxon>
        <taxon>Murinae</taxon>
        <taxon>Apodemus</taxon>
    </lineage>
</organism>
<accession>A0ABQ0FE28</accession>
<dbReference type="InterPro" id="IPR019734">
    <property type="entry name" value="TPR_rpt"/>
</dbReference>
<evidence type="ECO:0000256" key="1">
    <source>
        <dbReference type="ARBA" id="ARBA00022737"/>
    </source>
</evidence>
<dbReference type="Gene3D" id="1.25.40.10">
    <property type="entry name" value="Tetratricopeptide repeat domain"/>
    <property type="match status" value="1"/>
</dbReference>
<feature type="repeat" description="TPR" evidence="3">
    <location>
        <begin position="72"/>
        <end position="105"/>
    </location>
</feature>
<proteinExistence type="predicted"/>
<gene>
    <name evidence="4" type="ORF">APTSU1_001253200</name>
</gene>
<feature type="repeat" description="TPR" evidence="3">
    <location>
        <begin position="38"/>
        <end position="71"/>
    </location>
</feature>
<dbReference type="PANTHER" id="PTHR47059">
    <property type="entry name" value="TETRATRICOPEPTIDE REPEAT PROTEIN 32"/>
    <property type="match status" value="1"/>
</dbReference>
<dbReference type="InterPro" id="IPR013105">
    <property type="entry name" value="TPR_2"/>
</dbReference>
<protein>
    <submittedName>
        <fullName evidence="4">Tetratricopeptide repeat protein 32</fullName>
    </submittedName>
</protein>
<reference evidence="4 5" key="1">
    <citation type="submission" date="2024-08" db="EMBL/GenBank/DDBJ databases">
        <title>The draft genome of Apodemus speciosus.</title>
        <authorList>
            <person name="Nabeshima K."/>
            <person name="Suzuki S."/>
            <person name="Onuma M."/>
        </authorList>
    </citation>
    <scope>NUCLEOTIDE SEQUENCE [LARGE SCALE GENOMIC DNA]</scope>
    <source>
        <strain evidence="4">IB14-021</strain>
    </source>
</reference>
<keyword evidence="1" id="KW-0677">Repeat</keyword>
<dbReference type="PANTHER" id="PTHR47059:SF1">
    <property type="entry name" value="TETRATRICOPEPTIDE REPEAT PROTEIN 32"/>
    <property type="match status" value="1"/>
</dbReference>
<evidence type="ECO:0000256" key="3">
    <source>
        <dbReference type="PROSITE-ProRule" id="PRU00339"/>
    </source>
</evidence>
<name>A0ABQ0FE28_APOSI</name>